<accession>A0ABS6N3H5</accession>
<organism evidence="1 2">
    <name type="scientific">Thalassococcus arenae</name>
    <dbReference type="NCBI Taxonomy" id="2851652"/>
    <lineage>
        <taxon>Bacteria</taxon>
        <taxon>Pseudomonadati</taxon>
        <taxon>Pseudomonadota</taxon>
        <taxon>Alphaproteobacteria</taxon>
        <taxon>Rhodobacterales</taxon>
        <taxon>Roseobacteraceae</taxon>
        <taxon>Thalassococcus</taxon>
    </lineage>
</organism>
<protein>
    <recommendedName>
        <fullName evidence="3">DUF3035 domain-containing protein</fullName>
    </recommendedName>
</protein>
<dbReference type="Proteomes" id="UP001166293">
    <property type="component" value="Unassembled WGS sequence"/>
</dbReference>
<evidence type="ECO:0000313" key="2">
    <source>
        <dbReference type="Proteomes" id="UP001166293"/>
    </source>
</evidence>
<proteinExistence type="predicted"/>
<dbReference type="RefSeq" id="WP_217776434.1">
    <property type="nucleotide sequence ID" value="NZ_JAHRWL010000001.1"/>
</dbReference>
<name>A0ABS6N3H5_9RHOB</name>
<evidence type="ECO:0000313" key="1">
    <source>
        <dbReference type="EMBL" id="MBV2358572.1"/>
    </source>
</evidence>
<reference evidence="1" key="1">
    <citation type="submission" date="2021-06" db="EMBL/GenBank/DDBJ databases">
        <title>Thalassococcus sp. CAU 1522 isolated from sea sand, Republic of Korea.</title>
        <authorList>
            <person name="Kim W."/>
        </authorList>
    </citation>
    <scope>NUCLEOTIDE SEQUENCE</scope>
    <source>
        <strain evidence="1">CAU 1522</strain>
    </source>
</reference>
<sequence length="101" mass="10609">MRRLLVCLAVLSACAQFPELEDGGAPGVDDAPYPRLLPLETLLAEPPRRATEAGTAAVQGDAARLRARAEALRGVTVPRAAMQARAARLQARAEALKAAPL</sequence>
<gene>
    <name evidence="1" type="ORF">KUH32_02200</name>
</gene>
<evidence type="ECO:0008006" key="3">
    <source>
        <dbReference type="Google" id="ProtNLM"/>
    </source>
</evidence>
<comment type="caution">
    <text evidence="1">The sequence shown here is derived from an EMBL/GenBank/DDBJ whole genome shotgun (WGS) entry which is preliminary data.</text>
</comment>
<keyword evidence="2" id="KW-1185">Reference proteome</keyword>
<dbReference type="EMBL" id="JAHRWL010000001">
    <property type="protein sequence ID" value="MBV2358572.1"/>
    <property type="molecule type" value="Genomic_DNA"/>
</dbReference>